<sequence>MTMKMLKTLVNLLAIGVFLYAGSQLFLIFYDYYENRQNMNNVQEIYRADEHEPNTQTTGLRAQFEPLKELNEDIIGWITVDDTAIDYPILQTRDNDYYLTRNYLREETRAGSIFMDYRNNISDEEDLNTVIYGHRMKDGTMFAGLKKYLDSSFFNKHQVIYYDTLYQGYDLEVFSVYQTKTDFYYIDTDFSSDKEYGDFIHSLKEKSVHETDVQITGNDRIVTLSTCDYSLDRTEGRLVVHAKLVERG</sequence>
<dbReference type="InterPro" id="IPR005754">
    <property type="entry name" value="Sortase"/>
</dbReference>
<feature type="active site" description="Proton donor/acceptor" evidence="4">
    <location>
        <position position="134"/>
    </location>
</feature>
<dbReference type="CDD" id="cd05826">
    <property type="entry name" value="Sortase_B"/>
    <property type="match status" value="1"/>
</dbReference>
<feature type="transmembrane region" description="Helical" evidence="5">
    <location>
        <begin position="12"/>
        <end position="33"/>
    </location>
</feature>
<dbReference type="Gene3D" id="2.40.260.10">
    <property type="entry name" value="Sortase"/>
    <property type="match status" value="1"/>
</dbReference>
<gene>
    <name evidence="6" type="primary">srtB</name>
    <name evidence="6" type="ORF">CKF48_02500</name>
</gene>
<dbReference type="InterPro" id="IPR009835">
    <property type="entry name" value="SrtB"/>
</dbReference>
<dbReference type="Pfam" id="PF04203">
    <property type="entry name" value="Sortase"/>
    <property type="match status" value="1"/>
</dbReference>
<dbReference type="GO" id="GO:0016787">
    <property type="term" value="F:hydrolase activity"/>
    <property type="evidence" value="ECO:0007669"/>
    <property type="project" value="UniProtKB-KW"/>
</dbReference>
<dbReference type="AlphaFoldDB" id="A0A248TDS5"/>
<dbReference type="KEGG" id="bko:CKF48_02500"/>
<evidence type="ECO:0000256" key="1">
    <source>
        <dbReference type="ARBA" id="ARBA00022801"/>
    </source>
</evidence>
<name>A0A248TDS5_9BACI</name>
<keyword evidence="5" id="KW-1133">Transmembrane helix</keyword>
<keyword evidence="5" id="KW-0812">Transmembrane</keyword>
<reference evidence="6 7" key="1">
    <citation type="submission" date="2017-08" db="EMBL/GenBank/DDBJ databases">
        <title>Complete Genome Sequence of Bacillus kochii Oregon-R-modENCODE STRAIN BDGP4, isolated from Drosophila melanogaster gut.</title>
        <authorList>
            <person name="Wan K.H."/>
            <person name="Yu C."/>
            <person name="Park S."/>
            <person name="Hammonds A.S."/>
            <person name="Booth B.W."/>
            <person name="Celniker S.E."/>
        </authorList>
    </citation>
    <scope>NUCLEOTIDE SEQUENCE [LARGE SCALE GENOMIC DNA]</scope>
    <source>
        <strain evidence="6 7">BDGP4</strain>
    </source>
</reference>
<dbReference type="SUPFAM" id="SSF63817">
    <property type="entry name" value="Sortase"/>
    <property type="match status" value="1"/>
</dbReference>
<dbReference type="OrthoDB" id="9806013at2"/>
<evidence type="ECO:0000256" key="2">
    <source>
        <dbReference type="PIRSR" id="PIRSR030150-1"/>
    </source>
</evidence>
<feature type="active site" description="Acyl-thioester intermediate" evidence="2">
    <location>
        <position position="227"/>
    </location>
</feature>
<evidence type="ECO:0000256" key="3">
    <source>
        <dbReference type="PIRSR" id="PIRSR030150-2"/>
    </source>
</evidence>
<evidence type="ECO:0000313" key="7">
    <source>
        <dbReference type="Proteomes" id="UP000215137"/>
    </source>
</evidence>
<feature type="site" description="Transition state stabilizer" evidence="3">
    <location>
        <position position="237"/>
    </location>
</feature>
<dbReference type="NCBIfam" id="TIGR03064">
    <property type="entry name" value="sortase_srtB"/>
    <property type="match status" value="1"/>
</dbReference>
<dbReference type="EMBL" id="CP022983">
    <property type="protein sequence ID" value="ASV66306.1"/>
    <property type="molecule type" value="Genomic_DNA"/>
</dbReference>
<keyword evidence="1" id="KW-0378">Hydrolase</keyword>
<keyword evidence="5" id="KW-0472">Membrane</keyword>
<dbReference type="Proteomes" id="UP000215137">
    <property type="component" value="Chromosome"/>
</dbReference>
<keyword evidence="7" id="KW-1185">Reference proteome</keyword>
<proteinExistence type="predicted"/>
<evidence type="ECO:0000256" key="4">
    <source>
        <dbReference type="PIRSR" id="PIRSR605754-1"/>
    </source>
</evidence>
<evidence type="ECO:0000256" key="5">
    <source>
        <dbReference type="SAM" id="Phobius"/>
    </source>
</evidence>
<accession>A0A248TDS5</accession>
<dbReference type="PIRSF" id="PIRSF030150">
    <property type="entry name" value="UCP030150"/>
    <property type="match status" value="1"/>
</dbReference>
<protein>
    <submittedName>
        <fullName evidence="6">SrtB family sortase</fullName>
    </submittedName>
</protein>
<dbReference type="InterPro" id="IPR015986">
    <property type="entry name" value="SrtB_Firmicute"/>
</dbReference>
<organism evidence="6 7">
    <name type="scientific">Cytobacillus kochii</name>
    <dbReference type="NCBI Taxonomy" id="859143"/>
    <lineage>
        <taxon>Bacteria</taxon>
        <taxon>Bacillati</taxon>
        <taxon>Bacillota</taxon>
        <taxon>Bacilli</taxon>
        <taxon>Bacillales</taxon>
        <taxon>Bacillaceae</taxon>
        <taxon>Cytobacillus</taxon>
    </lineage>
</organism>
<dbReference type="InterPro" id="IPR023365">
    <property type="entry name" value="Sortase_dom-sf"/>
</dbReference>
<evidence type="ECO:0000313" key="6">
    <source>
        <dbReference type="EMBL" id="ASV66306.1"/>
    </source>
</evidence>